<proteinExistence type="predicted"/>
<feature type="compositionally biased region" description="Basic and acidic residues" evidence="2">
    <location>
        <begin position="272"/>
        <end position="326"/>
    </location>
</feature>
<dbReference type="RefSeq" id="XP_062710889.1">
    <property type="nucleotide sequence ID" value="XM_062854905.1"/>
</dbReference>
<evidence type="ECO:0000313" key="5">
    <source>
        <dbReference type="Proteomes" id="UP000069940"/>
    </source>
</evidence>
<dbReference type="Proteomes" id="UP000069940">
    <property type="component" value="Unassembled WGS sequence"/>
</dbReference>
<name>A0ABM1YRG2_AEDAL</name>
<dbReference type="SMART" id="SM00343">
    <property type="entry name" value="ZnF_C2HC"/>
    <property type="match status" value="1"/>
</dbReference>
<feature type="region of interest" description="Disordered" evidence="2">
    <location>
        <begin position="272"/>
        <end position="352"/>
    </location>
</feature>
<protein>
    <recommendedName>
        <fullName evidence="3">CCHC-type domain-containing protein</fullName>
    </recommendedName>
</protein>
<feature type="domain" description="CCHC-type" evidence="3">
    <location>
        <begin position="170"/>
        <end position="186"/>
    </location>
</feature>
<keyword evidence="1" id="KW-0863">Zinc-finger</keyword>
<feature type="compositionally biased region" description="Acidic residues" evidence="2">
    <location>
        <begin position="226"/>
        <end position="242"/>
    </location>
</feature>
<keyword evidence="5" id="KW-1185">Reference proteome</keyword>
<feature type="compositionally biased region" description="Polar residues" evidence="2">
    <location>
        <begin position="327"/>
        <end position="345"/>
    </location>
</feature>
<dbReference type="InterPro" id="IPR001878">
    <property type="entry name" value="Znf_CCHC"/>
</dbReference>
<sequence length="352" mass="40941">MIENTVKFRFPALAPRPTWIEITDFLKQLKSDVMDMETVYKMEEDRSLSIKIKTAAAMEEALRTNSGPVKFSYSSGKTVDVIMSRAGSNVRYVRVFDIPPEVSDEDLSLVLGKYGKIENVIREKLPPNLRLDHMFNGVRGLHIDVESDIPSTVQILQWKGKVFYEDLKNKCFLCQQEGHRRNSCPQRQTRNQKAKGVEAVSSSYANAVIYGGAAQCQQEVVNEEKEAIEEEQMENGEAEAEEQSGYQGALKVTESVEHRSKYEKTLAENWAKHEAEKRKRQEEFRKQEKSMQRRYQEDLRAKEKAQKERWEKYEKERRSRQEKYHQESSQQQQVLPVESNLQSPPKKNARKQ</sequence>
<accession>A0ABM1YRG2</accession>
<evidence type="ECO:0000313" key="4">
    <source>
        <dbReference type="EnsemblMetazoa" id="AALFPA23_011497.P16302"/>
    </source>
</evidence>
<dbReference type="Pfam" id="PF00098">
    <property type="entry name" value="zf-CCHC"/>
    <property type="match status" value="1"/>
</dbReference>
<evidence type="ECO:0000256" key="1">
    <source>
        <dbReference type="PROSITE-ProRule" id="PRU00047"/>
    </source>
</evidence>
<reference evidence="4" key="2">
    <citation type="submission" date="2025-05" db="UniProtKB">
        <authorList>
            <consortium name="EnsemblMetazoa"/>
        </authorList>
    </citation>
    <scope>IDENTIFICATION</scope>
    <source>
        <strain evidence="4">Foshan</strain>
    </source>
</reference>
<dbReference type="GeneID" id="134288966"/>
<dbReference type="EnsemblMetazoa" id="AALFPA23_011497.R16302">
    <property type="protein sequence ID" value="AALFPA23_011497.P16302"/>
    <property type="gene ID" value="AALFPA23_011497"/>
</dbReference>
<organism evidence="4 5">
    <name type="scientific">Aedes albopictus</name>
    <name type="common">Asian tiger mosquito</name>
    <name type="synonym">Stegomyia albopicta</name>
    <dbReference type="NCBI Taxonomy" id="7160"/>
    <lineage>
        <taxon>Eukaryota</taxon>
        <taxon>Metazoa</taxon>
        <taxon>Ecdysozoa</taxon>
        <taxon>Arthropoda</taxon>
        <taxon>Hexapoda</taxon>
        <taxon>Insecta</taxon>
        <taxon>Pterygota</taxon>
        <taxon>Neoptera</taxon>
        <taxon>Endopterygota</taxon>
        <taxon>Diptera</taxon>
        <taxon>Nematocera</taxon>
        <taxon>Culicoidea</taxon>
        <taxon>Culicidae</taxon>
        <taxon>Culicinae</taxon>
        <taxon>Aedini</taxon>
        <taxon>Aedes</taxon>
        <taxon>Stegomyia</taxon>
    </lineage>
</organism>
<dbReference type="SUPFAM" id="SSF57756">
    <property type="entry name" value="Retrovirus zinc finger-like domains"/>
    <property type="match status" value="1"/>
</dbReference>
<dbReference type="PROSITE" id="PS50158">
    <property type="entry name" value="ZF_CCHC"/>
    <property type="match status" value="1"/>
</dbReference>
<keyword evidence="1" id="KW-0479">Metal-binding</keyword>
<dbReference type="InterPro" id="IPR036875">
    <property type="entry name" value="Znf_CCHC_sf"/>
</dbReference>
<keyword evidence="1" id="KW-0862">Zinc</keyword>
<feature type="region of interest" description="Disordered" evidence="2">
    <location>
        <begin position="225"/>
        <end position="254"/>
    </location>
</feature>
<dbReference type="Gene3D" id="4.10.60.10">
    <property type="entry name" value="Zinc finger, CCHC-type"/>
    <property type="match status" value="1"/>
</dbReference>
<reference evidence="5" key="1">
    <citation type="journal article" date="2015" name="Proc. Natl. Acad. Sci. U.S.A.">
        <title>Genome sequence of the Asian Tiger mosquito, Aedes albopictus, reveals insights into its biology, genetics, and evolution.</title>
        <authorList>
            <person name="Chen X.G."/>
            <person name="Jiang X."/>
            <person name="Gu J."/>
            <person name="Xu M."/>
            <person name="Wu Y."/>
            <person name="Deng Y."/>
            <person name="Zhang C."/>
            <person name="Bonizzoni M."/>
            <person name="Dermauw W."/>
            <person name="Vontas J."/>
            <person name="Armbruster P."/>
            <person name="Huang X."/>
            <person name="Yang Y."/>
            <person name="Zhang H."/>
            <person name="He W."/>
            <person name="Peng H."/>
            <person name="Liu Y."/>
            <person name="Wu K."/>
            <person name="Chen J."/>
            <person name="Lirakis M."/>
            <person name="Topalis P."/>
            <person name="Van Leeuwen T."/>
            <person name="Hall A.B."/>
            <person name="Jiang X."/>
            <person name="Thorpe C."/>
            <person name="Mueller R.L."/>
            <person name="Sun C."/>
            <person name="Waterhouse R.M."/>
            <person name="Yan G."/>
            <person name="Tu Z.J."/>
            <person name="Fang X."/>
            <person name="James A.A."/>
        </authorList>
    </citation>
    <scope>NUCLEOTIDE SEQUENCE [LARGE SCALE GENOMIC DNA]</scope>
    <source>
        <strain evidence="5">Foshan</strain>
    </source>
</reference>
<evidence type="ECO:0000256" key="2">
    <source>
        <dbReference type="SAM" id="MobiDB-lite"/>
    </source>
</evidence>
<evidence type="ECO:0000259" key="3">
    <source>
        <dbReference type="PROSITE" id="PS50158"/>
    </source>
</evidence>